<feature type="non-terminal residue" evidence="1">
    <location>
        <position position="1"/>
    </location>
</feature>
<accession>A0ACA9NYC6</accession>
<protein>
    <submittedName>
        <fullName evidence="1">2734_t:CDS:1</fullName>
    </submittedName>
</protein>
<gene>
    <name evidence="1" type="ORF">SPELUC_LOCUS9854</name>
</gene>
<comment type="caution">
    <text evidence="1">The sequence shown here is derived from an EMBL/GenBank/DDBJ whole genome shotgun (WGS) entry which is preliminary data.</text>
</comment>
<reference evidence="1" key="1">
    <citation type="submission" date="2021-06" db="EMBL/GenBank/DDBJ databases">
        <authorList>
            <person name="Kallberg Y."/>
            <person name="Tangrot J."/>
            <person name="Rosling A."/>
        </authorList>
    </citation>
    <scope>NUCLEOTIDE SEQUENCE</scope>
    <source>
        <strain evidence="1">28 12/20/2015</strain>
    </source>
</reference>
<dbReference type="EMBL" id="CAJVPW010017114">
    <property type="protein sequence ID" value="CAG8674849.1"/>
    <property type="molecule type" value="Genomic_DNA"/>
</dbReference>
<keyword evidence="2" id="KW-1185">Reference proteome</keyword>
<proteinExistence type="predicted"/>
<organism evidence="1 2">
    <name type="scientific">Cetraspora pellucida</name>
    <dbReference type="NCBI Taxonomy" id="1433469"/>
    <lineage>
        <taxon>Eukaryota</taxon>
        <taxon>Fungi</taxon>
        <taxon>Fungi incertae sedis</taxon>
        <taxon>Mucoromycota</taxon>
        <taxon>Glomeromycotina</taxon>
        <taxon>Glomeromycetes</taxon>
        <taxon>Diversisporales</taxon>
        <taxon>Gigasporaceae</taxon>
        <taxon>Cetraspora</taxon>
    </lineage>
</organism>
<sequence length="264" mass="30243">HRILPPENNNNNSLNKIVLNQTSLHDFINKRILLPLSKQNKITSHVLAWIVDDLQPFNAITNNCFQNMILECEPRFEFPCYDKLKEKLMQSISPEFSLYQALLTIQKFDYPHTALIDNASSMIKAIDQLGIEHIGSVATKIRFLHVILSCTAHRIQLALEDGFGIAEVDNLINKARILNSHISGKDKYHEQLHRLQAELDPQHLINSLSSDTRSCWSSTYNLLKNLLFLCNAIICLADNLQQSVNRQERQDGMKILELMLSVDE</sequence>
<evidence type="ECO:0000313" key="1">
    <source>
        <dbReference type="EMBL" id="CAG8674849.1"/>
    </source>
</evidence>
<name>A0ACA9NYC6_9GLOM</name>
<dbReference type="Proteomes" id="UP000789366">
    <property type="component" value="Unassembled WGS sequence"/>
</dbReference>
<evidence type="ECO:0000313" key="2">
    <source>
        <dbReference type="Proteomes" id="UP000789366"/>
    </source>
</evidence>